<evidence type="ECO:0000313" key="2">
    <source>
        <dbReference type="EMBL" id="MBA1304379.1"/>
    </source>
</evidence>
<dbReference type="Proteomes" id="UP001138621">
    <property type="component" value="Unassembled WGS sequence"/>
</dbReference>
<sequence>MLLFFFFPMSHAQETSEANNQKASTAQTTSSNISEINLARQQIKLLESQLQSTREYQGHLLNTVYWALGGIFVLVGLLLGFGWFANFKVYERDKDSIRTELAAEISNTSRTMELELRKIESELHNSLEIKSKASSESLSTQLKTQLEEALAPIKASISSAEDRIFQLQLHQRKEQMENETSDSMALTNAVYVLELCVQKAMDEIPDIINFILKKLENGGKFTAREITNVNRIIDKLPTQYQALTDRLRAKLVASDIF</sequence>
<keyword evidence="1" id="KW-0472">Membrane</keyword>
<feature type="transmembrane region" description="Helical" evidence="1">
    <location>
        <begin position="64"/>
        <end position="85"/>
    </location>
</feature>
<gene>
    <name evidence="2" type="ORF">G7024_08160</name>
</gene>
<organism evidence="2 3">
    <name type="scientific">Stutzerimonas stutzeri</name>
    <name type="common">Pseudomonas stutzeri</name>
    <dbReference type="NCBI Taxonomy" id="316"/>
    <lineage>
        <taxon>Bacteria</taxon>
        <taxon>Pseudomonadati</taxon>
        <taxon>Pseudomonadota</taxon>
        <taxon>Gammaproteobacteria</taxon>
        <taxon>Pseudomonadales</taxon>
        <taxon>Pseudomonadaceae</taxon>
        <taxon>Stutzerimonas</taxon>
    </lineage>
</organism>
<accession>A0AA40RRA6</accession>
<evidence type="ECO:0000256" key="1">
    <source>
        <dbReference type="SAM" id="Phobius"/>
    </source>
</evidence>
<protein>
    <submittedName>
        <fullName evidence="2">Uncharacterized protein</fullName>
    </submittedName>
</protein>
<dbReference type="RefSeq" id="WP_181120314.1">
    <property type="nucleotide sequence ID" value="NZ_CP078087.1"/>
</dbReference>
<dbReference type="EMBL" id="JAAMRD010000005">
    <property type="protein sequence ID" value="MBA1304379.1"/>
    <property type="molecule type" value="Genomic_DNA"/>
</dbReference>
<proteinExistence type="predicted"/>
<dbReference type="AlphaFoldDB" id="A0AA40RRA6"/>
<reference evidence="2" key="1">
    <citation type="submission" date="2020-02" db="EMBL/GenBank/DDBJ databases">
        <title>Synteny-based analysis reveals conserved mechanism for high triclosan tolerance in Pseudomonas, as well as instances of horizontal transfer.</title>
        <authorList>
            <person name="Mcfarland A.G."/>
            <person name="Bertucci H.K."/>
            <person name="Litmann E."/>
            <person name="Shen J."/>
            <person name="Huttenhower C."/>
            <person name="Hartmann E.M."/>
        </authorList>
    </citation>
    <scope>NUCLEOTIDE SEQUENCE</scope>
    <source>
        <strain evidence="2">109A1</strain>
    </source>
</reference>
<name>A0AA40RRA6_STUST</name>
<keyword evidence="1" id="KW-1133">Transmembrane helix</keyword>
<comment type="caution">
    <text evidence="2">The sequence shown here is derived from an EMBL/GenBank/DDBJ whole genome shotgun (WGS) entry which is preliminary data.</text>
</comment>
<keyword evidence="1" id="KW-0812">Transmembrane</keyword>
<evidence type="ECO:0000313" key="3">
    <source>
        <dbReference type="Proteomes" id="UP001138621"/>
    </source>
</evidence>